<sequence>MGSPAALSSTKFSEQGQREPKVDLTSSASEEAMKRESPLMPRLRPRTRSSSTRPSVAPPAEVLCVSGEMSPKNLIQQVTTEDASPLLALNTEEIPCAPNSPPRPSVTDQSVQQTETVPAVSVAKINGADISESDPLALADDRSTQEKTQPEQDLIESPAQNESLAYDPSPIFSVSPTGPMHSSNSSPISEEPTSPMKLEVPASLSASDSSTVCMTISEESSLDTYPFQGTPSTLSEISGQLQATETSKAATPLSSRPANPPSESAFSPSLQDISSSSAEHCLPSVHFFFPA</sequence>
<keyword evidence="3" id="KW-1185">Reference proteome</keyword>
<dbReference type="OrthoDB" id="10544423at2759"/>
<organism evidence="2 3">
    <name type="scientific">Dibothriocephalus latus</name>
    <name type="common">Fish tapeworm</name>
    <name type="synonym">Diphyllobothrium latum</name>
    <dbReference type="NCBI Taxonomy" id="60516"/>
    <lineage>
        <taxon>Eukaryota</taxon>
        <taxon>Metazoa</taxon>
        <taxon>Spiralia</taxon>
        <taxon>Lophotrochozoa</taxon>
        <taxon>Platyhelminthes</taxon>
        <taxon>Cestoda</taxon>
        <taxon>Eucestoda</taxon>
        <taxon>Diphyllobothriidea</taxon>
        <taxon>Diphyllobothriidae</taxon>
        <taxon>Dibothriocephalus</taxon>
    </lineage>
</organism>
<accession>A0A3P7RVV4</accession>
<feature type="region of interest" description="Disordered" evidence="1">
    <location>
        <begin position="93"/>
        <end position="208"/>
    </location>
</feature>
<protein>
    <submittedName>
        <fullName evidence="2">Uncharacterized protein</fullName>
    </submittedName>
</protein>
<evidence type="ECO:0000256" key="1">
    <source>
        <dbReference type="SAM" id="MobiDB-lite"/>
    </source>
</evidence>
<feature type="region of interest" description="Disordered" evidence="1">
    <location>
        <begin position="1"/>
        <end position="61"/>
    </location>
</feature>
<evidence type="ECO:0000313" key="3">
    <source>
        <dbReference type="Proteomes" id="UP000281553"/>
    </source>
</evidence>
<feature type="region of interest" description="Disordered" evidence="1">
    <location>
        <begin position="239"/>
        <end position="271"/>
    </location>
</feature>
<gene>
    <name evidence="2" type="ORF">DILT_LOCUS19471</name>
</gene>
<feature type="compositionally biased region" description="Basic and acidic residues" evidence="1">
    <location>
        <begin position="139"/>
        <end position="150"/>
    </location>
</feature>
<dbReference type="AlphaFoldDB" id="A0A3P7RVV4"/>
<evidence type="ECO:0000313" key="2">
    <source>
        <dbReference type="EMBL" id="VDN44909.1"/>
    </source>
</evidence>
<reference evidence="2 3" key="1">
    <citation type="submission" date="2018-11" db="EMBL/GenBank/DDBJ databases">
        <authorList>
            <consortium name="Pathogen Informatics"/>
        </authorList>
    </citation>
    <scope>NUCLEOTIDE SEQUENCE [LARGE SCALE GENOMIC DNA]</scope>
</reference>
<feature type="compositionally biased region" description="Low complexity" evidence="1">
    <location>
        <begin position="38"/>
        <end position="60"/>
    </location>
</feature>
<proteinExistence type="predicted"/>
<dbReference type="EMBL" id="UYRU01113612">
    <property type="protein sequence ID" value="VDN44909.1"/>
    <property type="molecule type" value="Genomic_DNA"/>
</dbReference>
<name>A0A3P7RVV4_DIBLA</name>
<feature type="compositionally biased region" description="Polar residues" evidence="1">
    <location>
        <begin position="172"/>
        <end position="192"/>
    </location>
</feature>
<dbReference type="Proteomes" id="UP000281553">
    <property type="component" value="Unassembled WGS sequence"/>
</dbReference>
<feature type="compositionally biased region" description="Polar residues" evidence="1">
    <location>
        <begin position="1"/>
        <end position="15"/>
    </location>
</feature>
<feature type="compositionally biased region" description="Polar residues" evidence="1">
    <location>
        <begin position="106"/>
        <end position="116"/>
    </location>
</feature>